<dbReference type="GO" id="GO:0005524">
    <property type="term" value="F:ATP binding"/>
    <property type="evidence" value="ECO:0007669"/>
    <property type="project" value="UniProtKB-KW"/>
</dbReference>
<reference evidence="14" key="2">
    <citation type="journal article" date="2007" name="PLoS Biol.">
        <title>Survey sequencing and comparative analysis of the elephant shark (Callorhinchus milii) genome.</title>
        <authorList>
            <person name="Venkatesh B."/>
            <person name="Kirkness E.F."/>
            <person name="Loh Y.H."/>
            <person name="Halpern A.L."/>
            <person name="Lee A.P."/>
            <person name="Johnson J."/>
            <person name="Dandona N."/>
            <person name="Viswanathan L.D."/>
            <person name="Tay A."/>
            <person name="Venter J.C."/>
            <person name="Strausberg R.L."/>
            <person name="Brenner S."/>
        </authorList>
    </citation>
    <scope>NUCLEOTIDE SEQUENCE [LARGE SCALE GENOMIC DNA]</scope>
</reference>
<dbReference type="InterPro" id="IPR047533">
    <property type="entry name" value="RecA-like_PEX6_r2"/>
</dbReference>
<protein>
    <recommendedName>
        <fullName evidence="8">Peroxisomal ATPase PEX6</fullName>
    </recommendedName>
    <alternativeName>
        <fullName evidence="9">Peroxin-6</fullName>
    </alternativeName>
</protein>
<keyword evidence="3" id="KW-0962">Peroxisome biogenesis</keyword>
<keyword evidence="5" id="KW-0378">Hydrolase</keyword>
<comment type="similarity">
    <text evidence="2 11">Belongs to the AAA ATPase family.</text>
</comment>
<evidence type="ECO:0000256" key="10">
    <source>
        <dbReference type="ARBA" id="ARBA00048778"/>
    </source>
</evidence>
<reference evidence="13" key="5">
    <citation type="submission" date="2025-09" db="UniProtKB">
        <authorList>
            <consortium name="Ensembl"/>
        </authorList>
    </citation>
    <scope>IDENTIFICATION</scope>
</reference>
<reference evidence="14" key="3">
    <citation type="journal article" date="2014" name="Nature">
        <title>Elephant shark genome provides unique insights into gnathostome evolution.</title>
        <authorList>
            <consortium name="International Elephant Shark Genome Sequencing Consortium"/>
            <person name="Venkatesh B."/>
            <person name="Lee A.P."/>
            <person name="Ravi V."/>
            <person name="Maurya A.K."/>
            <person name="Lian M.M."/>
            <person name="Swann J.B."/>
            <person name="Ohta Y."/>
            <person name="Flajnik M.F."/>
            <person name="Sutoh Y."/>
            <person name="Kasahara M."/>
            <person name="Hoon S."/>
            <person name="Gangu V."/>
            <person name="Roy S.W."/>
            <person name="Irimia M."/>
            <person name="Korzh V."/>
            <person name="Kondrychyn I."/>
            <person name="Lim Z.W."/>
            <person name="Tay B.H."/>
            <person name="Tohari S."/>
            <person name="Kong K.W."/>
            <person name="Ho S."/>
            <person name="Lorente-Galdos B."/>
            <person name="Quilez J."/>
            <person name="Marques-Bonet T."/>
            <person name="Raney B.J."/>
            <person name="Ingham P.W."/>
            <person name="Tay A."/>
            <person name="Hillier L.W."/>
            <person name="Minx P."/>
            <person name="Boehm T."/>
            <person name="Wilson R.K."/>
            <person name="Brenner S."/>
            <person name="Warren W.C."/>
        </authorList>
    </citation>
    <scope>NUCLEOTIDE SEQUENCE [LARGE SCALE GENOMIC DNA]</scope>
</reference>
<dbReference type="Gene3D" id="1.10.8.60">
    <property type="match status" value="2"/>
</dbReference>
<evidence type="ECO:0000313" key="14">
    <source>
        <dbReference type="Proteomes" id="UP000314986"/>
    </source>
</evidence>
<dbReference type="GO" id="GO:0005829">
    <property type="term" value="C:cytosol"/>
    <property type="evidence" value="ECO:0007669"/>
    <property type="project" value="TreeGrafter"/>
</dbReference>
<feature type="domain" description="AAA+ ATPase" evidence="12">
    <location>
        <begin position="190"/>
        <end position="319"/>
    </location>
</feature>
<evidence type="ECO:0000256" key="9">
    <source>
        <dbReference type="ARBA" id="ARBA00034920"/>
    </source>
</evidence>
<dbReference type="OMA" id="QCKFAAC"/>
<dbReference type="GO" id="GO:0016887">
    <property type="term" value="F:ATP hydrolysis activity"/>
    <property type="evidence" value="ECO:0007669"/>
    <property type="project" value="InterPro"/>
</dbReference>
<dbReference type="Gene3D" id="3.40.50.300">
    <property type="entry name" value="P-loop containing nucleotide triphosphate hydrolases"/>
    <property type="match status" value="2"/>
</dbReference>
<dbReference type="InterPro" id="IPR027417">
    <property type="entry name" value="P-loop_NTPase"/>
</dbReference>
<dbReference type="Pfam" id="PF00004">
    <property type="entry name" value="AAA"/>
    <property type="match status" value="2"/>
</dbReference>
<evidence type="ECO:0000259" key="12">
    <source>
        <dbReference type="SMART" id="SM00382"/>
    </source>
</evidence>
<dbReference type="PROSITE" id="PS00674">
    <property type="entry name" value="AAA"/>
    <property type="match status" value="1"/>
</dbReference>
<accession>A0A4W3JZK2</accession>
<evidence type="ECO:0000256" key="4">
    <source>
        <dbReference type="ARBA" id="ARBA00022741"/>
    </source>
</evidence>
<evidence type="ECO:0000256" key="3">
    <source>
        <dbReference type="ARBA" id="ARBA00022593"/>
    </source>
</evidence>
<keyword evidence="7" id="KW-0472">Membrane</keyword>
<evidence type="ECO:0000256" key="11">
    <source>
        <dbReference type="RuleBase" id="RU003651"/>
    </source>
</evidence>
<dbReference type="SUPFAM" id="SSF52540">
    <property type="entry name" value="P-loop containing nucleoside triphosphate hydrolases"/>
    <property type="match status" value="2"/>
</dbReference>
<dbReference type="GO" id="GO:0005778">
    <property type="term" value="C:peroxisomal membrane"/>
    <property type="evidence" value="ECO:0007669"/>
    <property type="project" value="TreeGrafter"/>
</dbReference>
<evidence type="ECO:0000256" key="1">
    <source>
        <dbReference type="ARBA" id="ARBA00004370"/>
    </source>
</evidence>
<evidence type="ECO:0000256" key="8">
    <source>
        <dbReference type="ARBA" id="ARBA00034811"/>
    </source>
</evidence>
<feature type="domain" description="AAA+ ATPase" evidence="12">
    <location>
        <begin position="455"/>
        <end position="593"/>
    </location>
</feature>
<dbReference type="GO" id="GO:0016558">
    <property type="term" value="P:protein import into peroxisome matrix"/>
    <property type="evidence" value="ECO:0007669"/>
    <property type="project" value="TreeGrafter"/>
</dbReference>
<keyword evidence="4 11" id="KW-0547">Nucleotide-binding</keyword>
<dbReference type="InterPro" id="IPR003960">
    <property type="entry name" value="ATPase_AAA_CS"/>
</dbReference>
<dbReference type="AlphaFoldDB" id="A0A4W3JZK2"/>
<comment type="catalytic activity">
    <reaction evidence="10">
        <text>ATP + H2O = ADP + phosphate + H(+)</text>
        <dbReference type="Rhea" id="RHEA:13065"/>
        <dbReference type="ChEBI" id="CHEBI:15377"/>
        <dbReference type="ChEBI" id="CHEBI:15378"/>
        <dbReference type="ChEBI" id="CHEBI:30616"/>
        <dbReference type="ChEBI" id="CHEBI:43474"/>
        <dbReference type="ChEBI" id="CHEBI:456216"/>
    </reaction>
    <physiologicalReaction direction="left-to-right" evidence="10">
        <dbReference type="Rhea" id="RHEA:13066"/>
    </physiologicalReaction>
</comment>
<dbReference type="InParanoid" id="A0A4W3JZK2"/>
<dbReference type="PANTHER" id="PTHR23077">
    <property type="entry name" value="AAA-FAMILY ATPASE"/>
    <property type="match status" value="1"/>
</dbReference>
<dbReference type="CDD" id="cd19481">
    <property type="entry name" value="RecA-like_protease"/>
    <property type="match status" value="1"/>
</dbReference>
<dbReference type="InterPro" id="IPR003593">
    <property type="entry name" value="AAA+_ATPase"/>
</dbReference>
<dbReference type="STRING" id="7868.ENSCMIP00000044416"/>
<dbReference type="SMART" id="SM00382">
    <property type="entry name" value="AAA"/>
    <property type="match status" value="2"/>
</dbReference>
<keyword evidence="14" id="KW-1185">Reference proteome</keyword>
<reference evidence="14" key="1">
    <citation type="journal article" date="2006" name="Science">
        <title>Ancient noncoding elements conserved in the human genome.</title>
        <authorList>
            <person name="Venkatesh B."/>
            <person name="Kirkness E.F."/>
            <person name="Loh Y.H."/>
            <person name="Halpern A.L."/>
            <person name="Lee A.P."/>
            <person name="Johnson J."/>
            <person name="Dandona N."/>
            <person name="Viswanathan L.D."/>
            <person name="Tay A."/>
            <person name="Venter J.C."/>
            <person name="Strausberg R.L."/>
            <person name="Brenner S."/>
        </authorList>
    </citation>
    <scope>NUCLEOTIDE SEQUENCE [LARGE SCALE GENOMIC DNA]</scope>
</reference>
<keyword evidence="6 11" id="KW-0067">ATP-binding</keyword>
<evidence type="ECO:0000256" key="5">
    <source>
        <dbReference type="ARBA" id="ARBA00022801"/>
    </source>
</evidence>
<dbReference type="FunFam" id="3.40.50.300:FF:000109">
    <property type="entry name" value="Peroxisomal biogenesis factor 6"/>
    <property type="match status" value="1"/>
</dbReference>
<proteinExistence type="inferred from homology"/>
<dbReference type="GeneTree" id="ENSGT00550000074953"/>
<evidence type="ECO:0000313" key="13">
    <source>
        <dbReference type="Ensembl" id="ENSCMIP00000044416.1"/>
    </source>
</evidence>
<dbReference type="Proteomes" id="UP000314986">
    <property type="component" value="Unassembled WGS sequence"/>
</dbReference>
<evidence type="ECO:0000256" key="2">
    <source>
        <dbReference type="ARBA" id="ARBA00006914"/>
    </source>
</evidence>
<dbReference type="CDD" id="cd19527">
    <property type="entry name" value="RecA-like_PEX6_r2"/>
    <property type="match status" value="1"/>
</dbReference>
<dbReference type="InterPro" id="IPR050168">
    <property type="entry name" value="AAA_ATPase_domain"/>
</dbReference>
<reference evidence="13" key="4">
    <citation type="submission" date="2025-08" db="UniProtKB">
        <authorList>
            <consortium name="Ensembl"/>
        </authorList>
    </citation>
    <scope>IDENTIFICATION</scope>
</reference>
<name>A0A4W3JZK2_CALMI</name>
<evidence type="ECO:0000256" key="6">
    <source>
        <dbReference type="ARBA" id="ARBA00022840"/>
    </source>
</evidence>
<evidence type="ECO:0000256" key="7">
    <source>
        <dbReference type="ARBA" id="ARBA00023136"/>
    </source>
</evidence>
<organism evidence="13 14">
    <name type="scientific">Callorhinchus milii</name>
    <name type="common">Ghost shark</name>
    <dbReference type="NCBI Taxonomy" id="7868"/>
    <lineage>
        <taxon>Eukaryota</taxon>
        <taxon>Metazoa</taxon>
        <taxon>Chordata</taxon>
        <taxon>Craniata</taxon>
        <taxon>Vertebrata</taxon>
        <taxon>Chondrichthyes</taxon>
        <taxon>Holocephali</taxon>
        <taxon>Chimaeriformes</taxon>
        <taxon>Callorhinchidae</taxon>
        <taxon>Callorhinchus</taxon>
    </lineage>
</organism>
<dbReference type="InterPro" id="IPR003959">
    <property type="entry name" value="ATPase_AAA_core"/>
</dbReference>
<sequence>DSCLVLSRPALRRLGLFNREWLALWLLEAGGQEPGPVSAGARWASVLVVDDPGLELGATDCALCPQRVYETGHVGRCGKDSRSVLSVPPLTSELHLETITAPQYSVGEEYDSVLCQHFLTARSDVCVCVSDWCFSLLQAGCTNSFVPSYAACAGNPVWGSVAPPGLAHTVDQLSDIMLPYLQTGPSVLAGPCSVLLWGPSGSGKATVVGATCYRLHLHLVKVECSGLCGDSVGATEARLTAVFSVADTHRPCVLLLRNVQRLAAERDGVGEDPRLVATLHRLLTELYPVLVVGTAGKMRDLGDGAQAAFLHHVELETLSEQHRRELLSALSAGLPLGSDVNLSKISQQTAGTVLGDMCALLSHASRAACERARSGCRPSEREDLDLSAAGVCVQAQDFQNALDRLQSSNARALGAPKIPCVHWQDVGGLRDVKQEILDTIQLPLAHRELLTQGLRRSGLLLYGPPGTGKTLLAKAVATECSMSFLSVKGPELINMYVGQSEENVREVFARARAAAPCIVFFDELDSLAPNRGRSGDSGGVMDRVVSQLLAELDGLHSSGDVFVIGATNRPDLLDQALLRPGRFDKLLYVGITEDPEAQLRVLEAITRKQISRIQQGLDTEESELLLTQEDFESALSTLEPSVSELELSRYRQLQYRLSGK</sequence>
<dbReference type="Ensembl" id="ENSCMIT00000045055.1">
    <property type="protein sequence ID" value="ENSCMIP00000044416.1"/>
    <property type="gene ID" value="ENSCMIG00000018378.1"/>
</dbReference>
<dbReference type="PANTHER" id="PTHR23077:SF9">
    <property type="entry name" value="PEROXISOMAL ATPASE PEX6"/>
    <property type="match status" value="1"/>
</dbReference>
<dbReference type="FunFam" id="3.40.50.300:FF:000988">
    <property type="entry name" value="peroxisome biogenesis factor 6"/>
    <property type="match status" value="1"/>
</dbReference>
<comment type="subcellular location">
    <subcellularLocation>
        <location evidence="1">Membrane</location>
    </subcellularLocation>
</comment>